<dbReference type="InterPro" id="IPR009506">
    <property type="entry name" value="YjiS-like"/>
</dbReference>
<dbReference type="Proteomes" id="UP000649829">
    <property type="component" value="Unassembled WGS sequence"/>
</dbReference>
<evidence type="ECO:0000313" key="2">
    <source>
        <dbReference type="EMBL" id="GGM02954.1"/>
    </source>
</evidence>
<dbReference type="AlphaFoldDB" id="A0A917SYV9"/>
<dbReference type="RefSeq" id="WP_028287548.1">
    <property type="nucleotide sequence ID" value="NZ_BMLF01000002.1"/>
</dbReference>
<evidence type="ECO:0000259" key="1">
    <source>
        <dbReference type="Pfam" id="PF06568"/>
    </source>
</evidence>
<gene>
    <name evidence="2" type="ORF">GCM10011534_26010</name>
</gene>
<keyword evidence="3" id="KW-1185">Reference proteome</keyword>
<reference evidence="2" key="1">
    <citation type="journal article" date="2014" name="Int. J. Syst. Evol. Microbiol.">
        <title>Complete genome sequence of Corynebacterium casei LMG S-19264T (=DSM 44701T), isolated from a smear-ripened cheese.</title>
        <authorList>
            <consortium name="US DOE Joint Genome Institute (JGI-PGF)"/>
            <person name="Walter F."/>
            <person name="Albersmeier A."/>
            <person name="Kalinowski J."/>
            <person name="Ruckert C."/>
        </authorList>
    </citation>
    <scope>NUCLEOTIDE SEQUENCE</scope>
    <source>
        <strain evidence="2">CGMCC 1.6293</strain>
    </source>
</reference>
<name>A0A917SYV9_9RHOB</name>
<sequence>MASITSRRPAYVPGGRPSSLIGRAFAYFGLCASRQSLSRLDDAMLKDIGVTREQALKESRRWDVPQNWRR</sequence>
<protein>
    <recommendedName>
        <fullName evidence="1">YjiS-like domain-containing protein</fullName>
    </recommendedName>
</protein>
<evidence type="ECO:0000313" key="3">
    <source>
        <dbReference type="Proteomes" id="UP000649829"/>
    </source>
</evidence>
<feature type="domain" description="YjiS-like" evidence="1">
    <location>
        <begin position="33"/>
        <end position="55"/>
    </location>
</feature>
<proteinExistence type="predicted"/>
<comment type="caution">
    <text evidence="2">The sequence shown here is derived from an EMBL/GenBank/DDBJ whole genome shotgun (WGS) entry which is preliminary data.</text>
</comment>
<reference evidence="2" key="2">
    <citation type="submission" date="2020-09" db="EMBL/GenBank/DDBJ databases">
        <authorList>
            <person name="Sun Q."/>
            <person name="Zhou Y."/>
        </authorList>
    </citation>
    <scope>NUCLEOTIDE SEQUENCE</scope>
    <source>
        <strain evidence="2">CGMCC 1.6293</strain>
    </source>
</reference>
<organism evidence="2 3">
    <name type="scientific">Pseudooceanicola nanhaiensis</name>
    <dbReference type="NCBI Taxonomy" id="375761"/>
    <lineage>
        <taxon>Bacteria</taxon>
        <taxon>Pseudomonadati</taxon>
        <taxon>Pseudomonadota</taxon>
        <taxon>Alphaproteobacteria</taxon>
        <taxon>Rhodobacterales</taxon>
        <taxon>Paracoccaceae</taxon>
        <taxon>Pseudooceanicola</taxon>
    </lineage>
</organism>
<accession>A0A917SYV9</accession>
<dbReference type="Pfam" id="PF06568">
    <property type="entry name" value="YjiS-like"/>
    <property type="match status" value="1"/>
</dbReference>
<dbReference type="EMBL" id="BMLF01000002">
    <property type="protein sequence ID" value="GGM02954.1"/>
    <property type="molecule type" value="Genomic_DNA"/>
</dbReference>